<protein>
    <submittedName>
        <fullName evidence="2">Uncharacterized protein</fullName>
    </submittedName>
</protein>
<keyword evidence="3" id="KW-1185">Reference proteome</keyword>
<keyword evidence="1" id="KW-0472">Membrane</keyword>
<name>A0A4S8M638_DENBC</name>
<reference evidence="2 3" key="1">
    <citation type="journal article" date="2019" name="Nat. Ecol. Evol.">
        <title>Megaphylogeny resolves global patterns of mushroom evolution.</title>
        <authorList>
            <person name="Varga T."/>
            <person name="Krizsan K."/>
            <person name="Foldi C."/>
            <person name="Dima B."/>
            <person name="Sanchez-Garcia M."/>
            <person name="Sanchez-Ramirez S."/>
            <person name="Szollosi G.J."/>
            <person name="Szarkandi J.G."/>
            <person name="Papp V."/>
            <person name="Albert L."/>
            <person name="Andreopoulos W."/>
            <person name="Angelini C."/>
            <person name="Antonin V."/>
            <person name="Barry K.W."/>
            <person name="Bougher N.L."/>
            <person name="Buchanan P."/>
            <person name="Buyck B."/>
            <person name="Bense V."/>
            <person name="Catcheside P."/>
            <person name="Chovatia M."/>
            <person name="Cooper J."/>
            <person name="Damon W."/>
            <person name="Desjardin D."/>
            <person name="Finy P."/>
            <person name="Geml J."/>
            <person name="Haridas S."/>
            <person name="Hughes K."/>
            <person name="Justo A."/>
            <person name="Karasinski D."/>
            <person name="Kautmanova I."/>
            <person name="Kiss B."/>
            <person name="Kocsube S."/>
            <person name="Kotiranta H."/>
            <person name="LaButti K.M."/>
            <person name="Lechner B.E."/>
            <person name="Liimatainen K."/>
            <person name="Lipzen A."/>
            <person name="Lukacs Z."/>
            <person name="Mihaltcheva S."/>
            <person name="Morgado L.N."/>
            <person name="Niskanen T."/>
            <person name="Noordeloos M.E."/>
            <person name="Ohm R.A."/>
            <person name="Ortiz-Santana B."/>
            <person name="Ovrebo C."/>
            <person name="Racz N."/>
            <person name="Riley R."/>
            <person name="Savchenko A."/>
            <person name="Shiryaev A."/>
            <person name="Soop K."/>
            <person name="Spirin V."/>
            <person name="Szebenyi C."/>
            <person name="Tomsovsky M."/>
            <person name="Tulloss R.E."/>
            <person name="Uehling J."/>
            <person name="Grigoriev I.V."/>
            <person name="Vagvolgyi C."/>
            <person name="Papp T."/>
            <person name="Martin F.M."/>
            <person name="Miettinen O."/>
            <person name="Hibbett D.S."/>
            <person name="Nagy L.G."/>
        </authorList>
    </citation>
    <scope>NUCLEOTIDE SEQUENCE [LARGE SCALE GENOMIC DNA]</scope>
    <source>
        <strain evidence="2 3">CBS 962.96</strain>
    </source>
</reference>
<organism evidence="2 3">
    <name type="scientific">Dendrothele bispora (strain CBS 962.96)</name>
    <dbReference type="NCBI Taxonomy" id="1314807"/>
    <lineage>
        <taxon>Eukaryota</taxon>
        <taxon>Fungi</taxon>
        <taxon>Dikarya</taxon>
        <taxon>Basidiomycota</taxon>
        <taxon>Agaricomycotina</taxon>
        <taxon>Agaricomycetes</taxon>
        <taxon>Agaricomycetidae</taxon>
        <taxon>Agaricales</taxon>
        <taxon>Agaricales incertae sedis</taxon>
        <taxon>Dendrothele</taxon>
    </lineage>
</organism>
<sequence>MIVLARLELGRPKLSQFVLEILLRLLPTVSAIALAMATLPTTTNPRTSDPEIRINRWKL</sequence>
<proteinExistence type="predicted"/>
<feature type="non-terminal residue" evidence="2">
    <location>
        <position position="59"/>
    </location>
</feature>
<dbReference type="EMBL" id="ML179150">
    <property type="protein sequence ID" value="THU97727.1"/>
    <property type="molecule type" value="Genomic_DNA"/>
</dbReference>
<feature type="transmembrane region" description="Helical" evidence="1">
    <location>
        <begin position="21"/>
        <end position="39"/>
    </location>
</feature>
<gene>
    <name evidence="2" type="ORF">K435DRAFT_777897</name>
</gene>
<dbReference type="Proteomes" id="UP000297245">
    <property type="component" value="Unassembled WGS sequence"/>
</dbReference>
<dbReference type="AlphaFoldDB" id="A0A4S8M638"/>
<keyword evidence="1" id="KW-0812">Transmembrane</keyword>
<evidence type="ECO:0000313" key="2">
    <source>
        <dbReference type="EMBL" id="THU97727.1"/>
    </source>
</evidence>
<accession>A0A4S8M638</accession>
<keyword evidence="1" id="KW-1133">Transmembrane helix</keyword>
<evidence type="ECO:0000313" key="3">
    <source>
        <dbReference type="Proteomes" id="UP000297245"/>
    </source>
</evidence>
<evidence type="ECO:0000256" key="1">
    <source>
        <dbReference type="SAM" id="Phobius"/>
    </source>
</evidence>